<evidence type="ECO:0000256" key="5">
    <source>
        <dbReference type="ARBA" id="ARBA00022553"/>
    </source>
</evidence>
<evidence type="ECO:0000256" key="9">
    <source>
        <dbReference type="ARBA" id="ARBA00022777"/>
    </source>
</evidence>
<dbReference type="InterPro" id="IPR036097">
    <property type="entry name" value="HisK_dim/P_sf"/>
</dbReference>
<dbReference type="Pfam" id="PF00512">
    <property type="entry name" value="HisKA"/>
    <property type="match status" value="1"/>
</dbReference>
<feature type="transmembrane region" description="Helical" evidence="14">
    <location>
        <begin position="218"/>
        <end position="239"/>
    </location>
</feature>
<keyword evidence="5" id="KW-0597">Phosphoprotein</keyword>
<evidence type="ECO:0000259" key="15">
    <source>
        <dbReference type="PROSITE" id="PS50109"/>
    </source>
</evidence>
<dbReference type="PANTHER" id="PTHR45528:SF1">
    <property type="entry name" value="SENSOR HISTIDINE KINASE CPXA"/>
    <property type="match status" value="1"/>
</dbReference>
<keyword evidence="11 14" id="KW-1133">Transmembrane helix</keyword>
<evidence type="ECO:0000256" key="10">
    <source>
        <dbReference type="ARBA" id="ARBA00022840"/>
    </source>
</evidence>
<keyword evidence="12" id="KW-0902">Two-component regulatory system</keyword>
<dbReference type="InterPro" id="IPR003661">
    <property type="entry name" value="HisK_dim/P_dom"/>
</dbReference>
<dbReference type="SMART" id="SM00388">
    <property type="entry name" value="HisKA"/>
    <property type="match status" value="1"/>
</dbReference>
<evidence type="ECO:0000256" key="4">
    <source>
        <dbReference type="ARBA" id="ARBA00022475"/>
    </source>
</evidence>
<evidence type="ECO:0000256" key="1">
    <source>
        <dbReference type="ARBA" id="ARBA00000085"/>
    </source>
</evidence>
<feature type="transmembrane region" description="Helical" evidence="14">
    <location>
        <begin position="302"/>
        <end position="328"/>
    </location>
</feature>
<feature type="domain" description="Histidine kinase" evidence="15">
    <location>
        <begin position="477"/>
        <end position="691"/>
    </location>
</feature>
<keyword evidence="4" id="KW-1003">Cell membrane</keyword>
<gene>
    <name evidence="16" type="ORF">H8911_11440</name>
</gene>
<evidence type="ECO:0000256" key="6">
    <source>
        <dbReference type="ARBA" id="ARBA00022679"/>
    </source>
</evidence>
<organism evidence="16 17">
    <name type="scientific">Holdemanella hominis</name>
    <dbReference type="NCBI Taxonomy" id="2764327"/>
    <lineage>
        <taxon>Bacteria</taxon>
        <taxon>Bacillati</taxon>
        <taxon>Bacillota</taxon>
        <taxon>Erysipelotrichia</taxon>
        <taxon>Erysipelotrichales</taxon>
        <taxon>Erysipelotrichaceae</taxon>
        <taxon>Holdemanella</taxon>
    </lineage>
</organism>
<dbReference type="InterPro" id="IPR050398">
    <property type="entry name" value="HssS/ArlS-like"/>
</dbReference>
<dbReference type="Gene3D" id="1.10.287.130">
    <property type="match status" value="1"/>
</dbReference>
<dbReference type="Proteomes" id="UP000649075">
    <property type="component" value="Unassembled WGS sequence"/>
</dbReference>
<dbReference type="EC" id="2.7.13.3" evidence="3"/>
<comment type="caution">
    <text evidence="16">The sequence shown here is derived from an EMBL/GenBank/DDBJ whole genome shotgun (WGS) entry which is preliminary data.</text>
</comment>
<keyword evidence="6" id="KW-0808">Transferase</keyword>
<dbReference type="RefSeq" id="WP_186999745.1">
    <property type="nucleotide sequence ID" value="NZ_JACRWH010000077.1"/>
</dbReference>
<dbReference type="Pfam" id="PF02518">
    <property type="entry name" value="HATPase_c"/>
    <property type="match status" value="1"/>
</dbReference>
<keyword evidence="13 14" id="KW-0472">Membrane</keyword>
<evidence type="ECO:0000313" key="16">
    <source>
        <dbReference type="EMBL" id="MBC6013293.1"/>
    </source>
</evidence>
<dbReference type="InterPro" id="IPR003594">
    <property type="entry name" value="HATPase_dom"/>
</dbReference>
<evidence type="ECO:0000256" key="8">
    <source>
        <dbReference type="ARBA" id="ARBA00022741"/>
    </source>
</evidence>
<dbReference type="EMBL" id="JACRWH010000077">
    <property type="protein sequence ID" value="MBC6013293.1"/>
    <property type="molecule type" value="Genomic_DNA"/>
</dbReference>
<evidence type="ECO:0000256" key="2">
    <source>
        <dbReference type="ARBA" id="ARBA00004651"/>
    </source>
</evidence>
<dbReference type="InterPro" id="IPR036890">
    <property type="entry name" value="HATPase_C_sf"/>
</dbReference>
<keyword evidence="8" id="KW-0547">Nucleotide-binding</keyword>
<evidence type="ECO:0000256" key="11">
    <source>
        <dbReference type="ARBA" id="ARBA00022989"/>
    </source>
</evidence>
<dbReference type="InterPro" id="IPR005467">
    <property type="entry name" value="His_kinase_dom"/>
</dbReference>
<evidence type="ECO:0000256" key="3">
    <source>
        <dbReference type="ARBA" id="ARBA00012438"/>
    </source>
</evidence>
<dbReference type="SUPFAM" id="SSF47384">
    <property type="entry name" value="Homodimeric domain of signal transducing histidine kinase"/>
    <property type="match status" value="1"/>
</dbReference>
<dbReference type="GO" id="GO:0016301">
    <property type="term" value="F:kinase activity"/>
    <property type="evidence" value="ECO:0007669"/>
    <property type="project" value="UniProtKB-KW"/>
</dbReference>
<name>A0ABR7KKM2_9FIRM</name>
<evidence type="ECO:0000256" key="12">
    <source>
        <dbReference type="ARBA" id="ARBA00023012"/>
    </source>
</evidence>
<dbReference type="SUPFAM" id="SSF55874">
    <property type="entry name" value="ATPase domain of HSP90 chaperone/DNA topoisomerase II/histidine kinase"/>
    <property type="match status" value="1"/>
</dbReference>
<dbReference type="PANTHER" id="PTHR45528">
    <property type="entry name" value="SENSOR HISTIDINE KINASE CPXA"/>
    <property type="match status" value="1"/>
</dbReference>
<dbReference type="PROSITE" id="PS50109">
    <property type="entry name" value="HIS_KIN"/>
    <property type="match status" value="1"/>
</dbReference>
<comment type="catalytic activity">
    <reaction evidence="1">
        <text>ATP + protein L-histidine = ADP + protein N-phospho-L-histidine.</text>
        <dbReference type="EC" id="2.7.13.3"/>
    </reaction>
</comment>
<dbReference type="CDD" id="cd00082">
    <property type="entry name" value="HisKA"/>
    <property type="match status" value="1"/>
</dbReference>
<keyword evidence="7 14" id="KW-0812">Transmembrane</keyword>
<feature type="transmembrane region" description="Helical" evidence="14">
    <location>
        <begin position="373"/>
        <end position="406"/>
    </location>
</feature>
<keyword evidence="10" id="KW-0067">ATP-binding</keyword>
<sequence>MKKGKNIFTIILTSILLIMSFSAISLYDNVNTKDINKFKDIEYYFSEEFQYTTLGLTMQLDSNYTPLLFSDSVNNENKEYVKDEFNHRLEDVKSFMHMDKDFFYIAKNTNTNKVITNIKNYDQNTFNLDNYGYTIHVNYDKEGYCTTDGNVSNVFSKIETNDLFDSSEYQYEKPTFSDNDISVNTPKNIDIQYIFSKNIKSFEGLSGYLNSWEHYNSFSAVVFCVFSLIIFLFILFYPIKYVEQTHPFKTIKKWSFEINLFAWPTILTLAFLAILMLAGTTINGQLNFILNSFGIGYGNQLLFVINFIVWYLSLLSIAISVFLIKFIVVYGPIHYFKDYTLISRILSYIKRKLNILSEIDLTSPMHTTIMKYVLINGAITIFIALWNPALSIVFTIIYTLLLFFYIKMKTQEIQTDYNTLLDSIKNIISEDFDTITEKDFGIFESSKEELNQLSVNFEKAIQEKVKSEKMKTELISNVSHDLKTPLTCIKNYLTLLKNDDITLENKHHYLEQLTLYTNRLKNLIEDLFEISKVDSGNINLNLQELDIVSLLNQAYLENEEMLESKNITFIRKINIEKLLVFLDSDKTYRIFENLFTNINKYALPGSRAYLTMTELDNSFEIEFSNISEVPMDFTSEEITERFVRGDKSRSKQGSGLGLAIARSFTEAQGGLFDITIDCDLFKVKITFPKSLENQKGIITK</sequence>
<keyword evidence="17" id="KW-1185">Reference proteome</keyword>
<reference evidence="16 17" key="1">
    <citation type="submission" date="2020-08" db="EMBL/GenBank/DDBJ databases">
        <authorList>
            <person name="Liu C."/>
            <person name="Sun Q."/>
        </authorList>
    </citation>
    <scope>NUCLEOTIDE SEQUENCE [LARGE SCALE GENOMIC DNA]</scope>
    <source>
        <strain evidence="16 17">L34</strain>
    </source>
</reference>
<protein>
    <recommendedName>
        <fullName evidence="3">histidine kinase</fullName>
        <ecNumber evidence="3">2.7.13.3</ecNumber>
    </recommendedName>
</protein>
<dbReference type="Gene3D" id="3.30.565.10">
    <property type="entry name" value="Histidine kinase-like ATPase, C-terminal domain"/>
    <property type="match status" value="1"/>
</dbReference>
<evidence type="ECO:0000256" key="14">
    <source>
        <dbReference type="SAM" id="Phobius"/>
    </source>
</evidence>
<keyword evidence="9 16" id="KW-0418">Kinase</keyword>
<feature type="transmembrane region" description="Helical" evidence="14">
    <location>
        <begin position="260"/>
        <end position="282"/>
    </location>
</feature>
<evidence type="ECO:0000256" key="13">
    <source>
        <dbReference type="ARBA" id="ARBA00023136"/>
    </source>
</evidence>
<evidence type="ECO:0000313" key="17">
    <source>
        <dbReference type="Proteomes" id="UP000649075"/>
    </source>
</evidence>
<accession>A0ABR7KKM2</accession>
<comment type="subcellular location">
    <subcellularLocation>
        <location evidence="2">Cell membrane</location>
        <topology evidence="2">Multi-pass membrane protein</topology>
    </subcellularLocation>
</comment>
<proteinExistence type="predicted"/>
<evidence type="ECO:0000256" key="7">
    <source>
        <dbReference type="ARBA" id="ARBA00022692"/>
    </source>
</evidence>